<evidence type="ECO:0000313" key="1">
    <source>
        <dbReference type="EMBL" id="PIS30820.1"/>
    </source>
</evidence>
<comment type="caution">
    <text evidence="1">The sequence shown here is derived from an EMBL/GenBank/DDBJ whole genome shotgun (WGS) entry which is preliminary data.</text>
</comment>
<name>A0A2H0Y080_UNCSA</name>
<reference evidence="1 2" key="1">
    <citation type="submission" date="2017-09" db="EMBL/GenBank/DDBJ databases">
        <title>Depth-based differentiation of microbial function through sediment-hosted aquifers and enrichment of novel symbionts in the deep terrestrial subsurface.</title>
        <authorList>
            <person name="Probst A.J."/>
            <person name="Ladd B."/>
            <person name="Jarett J.K."/>
            <person name="Geller-Mcgrath D.E."/>
            <person name="Sieber C.M."/>
            <person name="Emerson J.B."/>
            <person name="Anantharaman K."/>
            <person name="Thomas B.C."/>
            <person name="Malmstrom R."/>
            <person name="Stieglmeier M."/>
            <person name="Klingl A."/>
            <person name="Woyke T."/>
            <person name="Ryan C.M."/>
            <person name="Banfield J.F."/>
        </authorList>
    </citation>
    <scope>NUCLEOTIDE SEQUENCE [LARGE SCALE GENOMIC DNA]</scope>
    <source>
        <strain evidence="1">CG08_land_8_20_14_0_20_45_16</strain>
    </source>
</reference>
<sequence>MNTMDNTQVIKTLEKFALQKYLHNLTEAKMHKVTLFTAFAQTGALNRSDAVNFIMVDDLMKLIGLNSGCFAN</sequence>
<evidence type="ECO:0000313" key="2">
    <source>
        <dbReference type="Proteomes" id="UP000231343"/>
    </source>
</evidence>
<gene>
    <name evidence="1" type="ORF">COT42_02440</name>
</gene>
<protein>
    <submittedName>
        <fullName evidence="1">Uncharacterized protein</fullName>
    </submittedName>
</protein>
<proteinExistence type="predicted"/>
<accession>A0A2H0Y080</accession>
<dbReference type="AlphaFoldDB" id="A0A2H0Y080"/>
<dbReference type="EMBL" id="PEYM01000048">
    <property type="protein sequence ID" value="PIS30820.1"/>
    <property type="molecule type" value="Genomic_DNA"/>
</dbReference>
<organism evidence="1 2">
    <name type="scientific">Candidatus Saganbacteria bacterium CG08_land_8_20_14_0_20_45_16</name>
    <dbReference type="NCBI Taxonomy" id="2014293"/>
    <lineage>
        <taxon>Bacteria</taxon>
        <taxon>Bacillati</taxon>
        <taxon>Saganbacteria</taxon>
    </lineage>
</organism>
<dbReference type="Proteomes" id="UP000231343">
    <property type="component" value="Unassembled WGS sequence"/>
</dbReference>